<dbReference type="InterPro" id="IPR001296">
    <property type="entry name" value="Glyco_trans_1"/>
</dbReference>
<evidence type="ECO:0000313" key="4">
    <source>
        <dbReference type="EMBL" id="MCJ0741635.1"/>
    </source>
</evidence>
<evidence type="ECO:0000259" key="2">
    <source>
        <dbReference type="Pfam" id="PF00534"/>
    </source>
</evidence>
<evidence type="ECO:0000259" key="3">
    <source>
        <dbReference type="Pfam" id="PF13439"/>
    </source>
</evidence>
<protein>
    <submittedName>
        <fullName evidence="4">Glycosyltransferase family 4 protein</fullName>
    </submittedName>
</protein>
<reference evidence="4" key="1">
    <citation type="submission" date="2022-03" db="EMBL/GenBank/DDBJ databases">
        <authorList>
            <person name="Woo C.Y."/>
        </authorList>
    </citation>
    <scope>NUCLEOTIDE SEQUENCE</scope>
    <source>
        <strain evidence="4">CYS-01</strain>
    </source>
</reference>
<name>A0ABS9ZSR2_9SPHI</name>
<dbReference type="Gene3D" id="3.40.50.2000">
    <property type="entry name" value="Glycogen Phosphorylase B"/>
    <property type="match status" value="2"/>
</dbReference>
<dbReference type="Pfam" id="PF13439">
    <property type="entry name" value="Glyco_transf_4"/>
    <property type="match status" value="1"/>
</dbReference>
<proteinExistence type="predicted"/>
<dbReference type="Pfam" id="PF00534">
    <property type="entry name" value="Glycos_transf_1"/>
    <property type="match status" value="1"/>
</dbReference>
<gene>
    <name evidence="4" type="ORF">MMF97_02850</name>
</gene>
<sequence>MKICYDHQIFTTQKAGGISRYFKYLIDGIRDTAEDNYILSALYSENMYLEKHDLPSVIGKFKFLFNSQKKILKRNKSYSKKVIKQNNFDVFHPTYFDPYYLPLIKKPTVVTVHDMTYEAFPHLFPANDPTPYYKRMVIEKAEKLIAISEKTKADILKFTKVPEKKIEVIYHGIDLVPPIYADVENLPKNYILYVGGRWSYKNFFFFIDAFEQITKKYPDIFLVLAGGGNLAYGDSEYLYRKNLSDRVIHINPSDEQLNTLYNKAQCFVYPSSYEGFGFPILEAFNNECPVLLNNNECFKEIAAEGALYFEDNNLESLIFSLEKILEDRNLAQNLVMLGKEKLIQYPIQTCIDKTLNLYHNL</sequence>
<dbReference type="PANTHER" id="PTHR46401">
    <property type="entry name" value="GLYCOSYLTRANSFERASE WBBK-RELATED"/>
    <property type="match status" value="1"/>
</dbReference>
<feature type="domain" description="Glycosyltransferase subfamily 4-like N-terminal" evidence="3">
    <location>
        <begin position="16"/>
        <end position="175"/>
    </location>
</feature>
<dbReference type="EMBL" id="JALGBH010000001">
    <property type="protein sequence ID" value="MCJ0741635.1"/>
    <property type="molecule type" value="Genomic_DNA"/>
</dbReference>
<dbReference type="Proteomes" id="UP001165460">
    <property type="component" value="Unassembled WGS sequence"/>
</dbReference>
<accession>A0ABS9ZSR2</accession>
<dbReference type="CDD" id="cd03809">
    <property type="entry name" value="GT4_MtfB-like"/>
    <property type="match status" value="1"/>
</dbReference>
<evidence type="ECO:0000313" key="5">
    <source>
        <dbReference type="Proteomes" id="UP001165460"/>
    </source>
</evidence>
<dbReference type="InterPro" id="IPR028098">
    <property type="entry name" value="Glyco_trans_4-like_N"/>
</dbReference>
<evidence type="ECO:0000256" key="1">
    <source>
        <dbReference type="ARBA" id="ARBA00022679"/>
    </source>
</evidence>
<dbReference type="RefSeq" id="WP_243358972.1">
    <property type="nucleotide sequence ID" value="NZ_JALGBH010000001.1"/>
</dbReference>
<organism evidence="4 5">
    <name type="scientific">Pedobacter montanisoli</name>
    <dbReference type="NCBI Taxonomy" id="2923277"/>
    <lineage>
        <taxon>Bacteria</taxon>
        <taxon>Pseudomonadati</taxon>
        <taxon>Bacteroidota</taxon>
        <taxon>Sphingobacteriia</taxon>
        <taxon>Sphingobacteriales</taxon>
        <taxon>Sphingobacteriaceae</taxon>
        <taxon>Pedobacter</taxon>
    </lineage>
</organism>
<dbReference type="SUPFAM" id="SSF53756">
    <property type="entry name" value="UDP-Glycosyltransferase/glycogen phosphorylase"/>
    <property type="match status" value="1"/>
</dbReference>
<comment type="caution">
    <text evidence="4">The sequence shown here is derived from an EMBL/GenBank/DDBJ whole genome shotgun (WGS) entry which is preliminary data.</text>
</comment>
<feature type="domain" description="Glycosyl transferase family 1" evidence="2">
    <location>
        <begin position="185"/>
        <end position="335"/>
    </location>
</feature>
<keyword evidence="5" id="KW-1185">Reference proteome</keyword>
<dbReference type="PANTHER" id="PTHR46401:SF2">
    <property type="entry name" value="GLYCOSYLTRANSFERASE WBBK-RELATED"/>
    <property type="match status" value="1"/>
</dbReference>
<keyword evidence="1" id="KW-0808">Transferase</keyword>